<comment type="subcellular location">
    <subcellularLocation>
        <location evidence="1">Membrane</location>
        <topology evidence="1">Multi-pass membrane protein</topology>
    </subcellularLocation>
</comment>
<dbReference type="InterPro" id="IPR008901">
    <property type="entry name" value="ACER"/>
</dbReference>
<evidence type="ECO:0000256" key="6">
    <source>
        <dbReference type="SAM" id="Phobius"/>
    </source>
</evidence>
<keyword evidence="8" id="KW-1185">Reference proteome</keyword>
<feature type="transmembrane region" description="Helical" evidence="6">
    <location>
        <begin position="104"/>
        <end position="124"/>
    </location>
</feature>
<proteinExistence type="predicted"/>
<evidence type="ECO:0000313" key="8">
    <source>
        <dbReference type="Proteomes" id="UP001055057"/>
    </source>
</evidence>
<feature type="transmembrane region" description="Helical" evidence="6">
    <location>
        <begin position="174"/>
        <end position="192"/>
    </location>
</feature>
<protein>
    <recommendedName>
        <fullName evidence="9">Ceramidase</fullName>
    </recommendedName>
</protein>
<feature type="transmembrane region" description="Helical" evidence="6">
    <location>
        <begin position="20"/>
        <end position="42"/>
    </location>
</feature>
<evidence type="ECO:0000256" key="1">
    <source>
        <dbReference type="ARBA" id="ARBA00004141"/>
    </source>
</evidence>
<organism evidence="7 8">
    <name type="scientific">Methylobacterium trifolii</name>
    <dbReference type="NCBI Taxonomy" id="1003092"/>
    <lineage>
        <taxon>Bacteria</taxon>
        <taxon>Pseudomonadati</taxon>
        <taxon>Pseudomonadota</taxon>
        <taxon>Alphaproteobacteria</taxon>
        <taxon>Hyphomicrobiales</taxon>
        <taxon>Methylobacteriaceae</taxon>
        <taxon>Methylobacterium</taxon>
    </lineage>
</organism>
<reference evidence="7" key="2">
    <citation type="submission" date="2021-08" db="EMBL/GenBank/DDBJ databases">
        <authorList>
            <person name="Tani A."/>
            <person name="Ola A."/>
            <person name="Ogura Y."/>
            <person name="Katsura K."/>
            <person name="Hayashi T."/>
        </authorList>
    </citation>
    <scope>NUCLEOTIDE SEQUENCE</scope>
    <source>
        <strain evidence="7">DSM 23632</strain>
    </source>
</reference>
<evidence type="ECO:0000313" key="7">
    <source>
        <dbReference type="EMBL" id="GJE58979.1"/>
    </source>
</evidence>
<feature type="transmembrane region" description="Helical" evidence="6">
    <location>
        <begin position="144"/>
        <end position="162"/>
    </location>
</feature>
<comment type="caution">
    <text evidence="7">The sequence shown here is derived from an EMBL/GenBank/DDBJ whole genome shotgun (WGS) entry which is preliminary data.</text>
</comment>
<name>A0ABQ4TUK5_9HYPH</name>
<dbReference type="Proteomes" id="UP001055057">
    <property type="component" value="Unassembled WGS sequence"/>
</dbReference>
<keyword evidence="2 6" id="KW-0812">Transmembrane</keyword>
<accession>A0ABQ4TUK5</accession>
<evidence type="ECO:0000256" key="3">
    <source>
        <dbReference type="ARBA" id="ARBA00022801"/>
    </source>
</evidence>
<feature type="transmembrane region" description="Helical" evidence="6">
    <location>
        <begin position="207"/>
        <end position="224"/>
    </location>
</feature>
<keyword evidence="4 6" id="KW-1133">Transmembrane helix</keyword>
<evidence type="ECO:0000256" key="4">
    <source>
        <dbReference type="ARBA" id="ARBA00022989"/>
    </source>
</evidence>
<gene>
    <name evidence="7" type="ORF">MPOCJGCO_1065</name>
</gene>
<dbReference type="EMBL" id="BPRB01000058">
    <property type="protein sequence ID" value="GJE58979.1"/>
    <property type="molecule type" value="Genomic_DNA"/>
</dbReference>
<evidence type="ECO:0000256" key="2">
    <source>
        <dbReference type="ARBA" id="ARBA00022692"/>
    </source>
</evidence>
<reference evidence="7" key="1">
    <citation type="journal article" date="2021" name="Front. Microbiol.">
        <title>Comprehensive Comparative Genomics and Phenotyping of Methylobacterium Species.</title>
        <authorList>
            <person name="Alessa O."/>
            <person name="Ogura Y."/>
            <person name="Fujitani Y."/>
            <person name="Takami H."/>
            <person name="Hayashi T."/>
            <person name="Sahin N."/>
            <person name="Tani A."/>
        </authorList>
    </citation>
    <scope>NUCLEOTIDE SEQUENCE</scope>
    <source>
        <strain evidence="7">DSM 23632</strain>
    </source>
</reference>
<sequence length="233" mass="24459">MALDWFEPIRAYCERGGPGFWAEPLNAVSNAAFLVAAGLAVVRERTSPARDPACLGLAALTGLVGLGSFLFHTLAVRWTMLADVVPIALFIHAYFFLALHRFLGLGRAGAALATLAFAAFGFGLGPAIEAVTGRPSTEFANGSVEYLPAALALAGVAGALLARRDRPARRAAGLRLAAIAGLFLLSLAFRTFDRAACAAYPLGTHALWHLLNAGVLYGLIATALRDRTRAGRA</sequence>
<feature type="transmembrane region" description="Helical" evidence="6">
    <location>
        <begin position="78"/>
        <end position="97"/>
    </location>
</feature>
<feature type="transmembrane region" description="Helical" evidence="6">
    <location>
        <begin position="54"/>
        <end position="72"/>
    </location>
</feature>
<dbReference type="Pfam" id="PF05875">
    <property type="entry name" value="Ceramidase"/>
    <property type="match status" value="1"/>
</dbReference>
<evidence type="ECO:0008006" key="9">
    <source>
        <dbReference type="Google" id="ProtNLM"/>
    </source>
</evidence>
<keyword evidence="3" id="KW-0378">Hydrolase</keyword>
<dbReference type="RefSeq" id="WP_238181576.1">
    <property type="nucleotide sequence ID" value="NZ_BPRB01000058.1"/>
</dbReference>
<evidence type="ECO:0000256" key="5">
    <source>
        <dbReference type="ARBA" id="ARBA00023136"/>
    </source>
</evidence>
<keyword evidence="5 6" id="KW-0472">Membrane</keyword>